<evidence type="ECO:0000256" key="3">
    <source>
        <dbReference type="ARBA" id="ARBA00022630"/>
    </source>
</evidence>
<feature type="signal peptide" evidence="12">
    <location>
        <begin position="1"/>
        <end position="20"/>
    </location>
</feature>
<comment type="subcellular location">
    <subcellularLocation>
        <location evidence="12">Cell inner membrane</location>
        <topology evidence="12">Lipid-anchor</topology>
        <orientation evidence="12">Periplasmic side</orientation>
    </subcellularLocation>
</comment>
<feature type="binding site" evidence="11">
    <location>
        <position position="287"/>
    </location>
    <ligand>
        <name>Mg(2+)</name>
        <dbReference type="ChEBI" id="CHEBI:18420"/>
    </ligand>
</feature>
<dbReference type="AlphaFoldDB" id="A0A943EJW8"/>
<comment type="caution">
    <text evidence="13">The sequence shown here is derived from an EMBL/GenBank/DDBJ whole genome shotgun (WGS) entry which is preliminary data.</text>
</comment>
<evidence type="ECO:0000256" key="12">
    <source>
        <dbReference type="RuleBase" id="RU363002"/>
    </source>
</evidence>
<dbReference type="PANTHER" id="PTHR30040">
    <property type="entry name" value="THIAMINE BIOSYNTHESIS LIPOPROTEIN APBE"/>
    <property type="match status" value="1"/>
</dbReference>
<sequence length="336" mass="36982">MMRKIWMILLSSLFLQGCFFQDQNSIIHHEDTRFMMDTIVTIETAGKSEDTLKSATDKAFAAFQEIADETDSYTSHGPDDLYAINEKAGMGPQKAAPHLLAILKSAASHPHQELSLTLGPVIKIWNDSREKKIVPSKAEIAEALTLTKGNRVSIDEKAGTLTLMPGTQLDLGAVAKGYAVEEAAKVLQKEGGFQTALINAGGNIKVLGEKPDHKPWRIGIQDPKDPEKVLGTLSVPPGTAIATSGDYQRYFEVNGIRYHHILDPRTGWPSRNAHSVTVVTQSAFWADFYSTLLFVMTPKDAMALVENDSSLEMVYQDLDGTLYISSGLKDRFVQDQ</sequence>
<keyword evidence="12" id="KW-0449">Lipoprotein</keyword>
<dbReference type="EC" id="2.7.1.180" evidence="1 10"/>
<gene>
    <name evidence="13" type="ORF">KHX13_02905</name>
</gene>
<evidence type="ECO:0000256" key="10">
    <source>
        <dbReference type="PIRNR" id="PIRNR006268"/>
    </source>
</evidence>
<keyword evidence="12" id="KW-1003">Cell membrane</keyword>
<keyword evidence="7 10" id="KW-0460">Magnesium</keyword>
<proteinExistence type="inferred from homology"/>
<dbReference type="EMBL" id="JAGZCZ010000003">
    <property type="protein sequence ID" value="MBS5519272.1"/>
    <property type="molecule type" value="Genomic_DNA"/>
</dbReference>
<dbReference type="GO" id="GO:0016740">
    <property type="term" value="F:transferase activity"/>
    <property type="evidence" value="ECO:0007669"/>
    <property type="project" value="UniProtKB-UniRule"/>
</dbReference>
<evidence type="ECO:0000256" key="11">
    <source>
        <dbReference type="PIRSR" id="PIRSR006268-2"/>
    </source>
</evidence>
<evidence type="ECO:0000313" key="14">
    <source>
        <dbReference type="Proteomes" id="UP000754226"/>
    </source>
</evidence>
<feature type="chain" id="PRO_5039761338" description="FAD:protein FMN transferase" evidence="12">
    <location>
        <begin position="21"/>
        <end position="336"/>
    </location>
</feature>
<evidence type="ECO:0000256" key="9">
    <source>
        <dbReference type="ARBA" id="ARBA00048540"/>
    </source>
</evidence>
<protein>
    <recommendedName>
        <fullName evidence="2 10">FAD:protein FMN transferase</fullName>
        <ecNumber evidence="1 10">2.7.1.180</ecNumber>
    </recommendedName>
    <alternativeName>
        <fullName evidence="8 10">Flavin transferase</fullName>
    </alternativeName>
</protein>
<evidence type="ECO:0000256" key="8">
    <source>
        <dbReference type="ARBA" id="ARBA00031306"/>
    </source>
</evidence>
<keyword evidence="5 10" id="KW-0479">Metal-binding</keyword>
<dbReference type="PROSITE" id="PS51257">
    <property type="entry name" value="PROKAR_LIPOPROTEIN"/>
    <property type="match status" value="1"/>
</dbReference>
<dbReference type="Gene3D" id="3.10.520.10">
    <property type="entry name" value="ApbE-like domains"/>
    <property type="match status" value="1"/>
</dbReference>
<comment type="similarity">
    <text evidence="10 12">Belongs to the ApbE family.</text>
</comment>
<dbReference type="SUPFAM" id="SSF143631">
    <property type="entry name" value="ApbE-like"/>
    <property type="match status" value="1"/>
</dbReference>
<keyword evidence="12" id="KW-0997">Cell inner membrane</keyword>
<evidence type="ECO:0000256" key="4">
    <source>
        <dbReference type="ARBA" id="ARBA00022679"/>
    </source>
</evidence>
<comment type="catalytic activity">
    <reaction evidence="9 10 12">
        <text>L-threonyl-[protein] + FAD = FMN-L-threonyl-[protein] + AMP + H(+)</text>
        <dbReference type="Rhea" id="RHEA:36847"/>
        <dbReference type="Rhea" id="RHEA-COMP:11060"/>
        <dbReference type="Rhea" id="RHEA-COMP:11061"/>
        <dbReference type="ChEBI" id="CHEBI:15378"/>
        <dbReference type="ChEBI" id="CHEBI:30013"/>
        <dbReference type="ChEBI" id="CHEBI:57692"/>
        <dbReference type="ChEBI" id="CHEBI:74257"/>
        <dbReference type="ChEBI" id="CHEBI:456215"/>
        <dbReference type="EC" id="2.7.1.180"/>
    </reaction>
</comment>
<dbReference type="InterPro" id="IPR003374">
    <property type="entry name" value="ApbE-like_sf"/>
</dbReference>
<evidence type="ECO:0000256" key="6">
    <source>
        <dbReference type="ARBA" id="ARBA00022827"/>
    </source>
</evidence>
<dbReference type="InterPro" id="IPR024932">
    <property type="entry name" value="ApbE"/>
</dbReference>
<dbReference type="Pfam" id="PF02424">
    <property type="entry name" value="ApbE"/>
    <property type="match status" value="1"/>
</dbReference>
<name>A0A943EJW8_9FIRM</name>
<keyword evidence="12" id="KW-0472">Membrane</keyword>
<keyword evidence="4 10" id="KW-0808">Transferase</keyword>
<keyword evidence="12" id="KW-0732">Signal</keyword>
<dbReference type="Proteomes" id="UP000754226">
    <property type="component" value="Unassembled WGS sequence"/>
</dbReference>
<organism evidence="13 14">
    <name type="scientific">Acidaminococcus intestini</name>
    <dbReference type="NCBI Taxonomy" id="187327"/>
    <lineage>
        <taxon>Bacteria</taxon>
        <taxon>Bacillati</taxon>
        <taxon>Bacillota</taxon>
        <taxon>Negativicutes</taxon>
        <taxon>Acidaminococcales</taxon>
        <taxon>Acidaminococcaceae</taxon>
        <taxon>Acidaminococcus</taxon>
    </lineage>
</organism>
<feature type="binding site" evidence="11">
    <location>
        <position position="291"/>
    </location>
    <ligand>
        <name>Mg(2+)</name>
        <dbReference type="ChEBI" id="CHEBI:18420"/>
    </ligand>
</feature>
<dbReference type="PIRSF" id="PIRSF006268">
    <property type="entry name" value="ApbE"/>
    <property type="match status" value="1"/>
</dbReference>
<keyword evidence="6 10" id="KW-0274">FAD</keyword>
<comment type="cofactor">
    <cofactor evidence="11">
        <name>Mg(2+)</name>
        <dbReference type="ChEBI" id="CHEBI:18420"/>
    </cofactor>
    <cofactor evidence="11">
        <name>Mn(2+)</name>
        <dbReference type="ChEBI" id="CHEBI:29035"/>
    </cofactor>
    <text evidence="11">Magnesium. Can also use manganese.</text>
</comment>
<evidence type="ECO:0000256" key="7">
    <source>
        <dbReference type="ARBA" id="ARBA00022842"/>
    </source>
</evidence>
<feature type="binding site" evidence="11">
    <location>
        <position position="173"/>
    </location>
    <ligand>
        <name>Mg(2+)</name>
        <dbReference type="ChEBI" id="CHEBI:18420"/>
    </ligand>
</feature>
<dbReference type="PANTHER" id="PTHR30040:SF2">
    <property type="entry name" value="FAD:PROTEIN FMN TRANSFERASE"/>
    <property type="match status" value="1"/>
</dbReference>
<evidence type="ECO:0000256" key="5">
    <source>
        <dbReference type="ARBA" id="ARBA00022723"/>
    </source>
</evidence>
<evidence type="ECO:0000256" key="1">
    <source>
        <dbReference type="ARBA" id="ARBA00011955"/>
    </source>
</evidence>
<accession>A0A943EJW8</accession>
<keyword evidence="3 10" id="KW-0285">Flavoprotein</keyword>
<dbReference type="GO" id="GO:0005886">
    <property type="term" value="C:plasma membrane"/>
    <property type="evidence" value="ECO:0007669"/>
    <property type="project" value="UniProtKB-SubCell"/>
</dbReference>
<evidence type="ECO:0000313" key="13">
    <source>
        <dbReference type="EMBL" id="MBS5519272.1"/>
    </source>
</evidence>
<dbReference type="GO" id="GO:0046872">
    <property type="term" value="F:metal ion binding"/>
    <property type="evidence" value="ECO:0007669"/>
    <property type="project" value="UniProtKB-UniRule"/>
</dbReference>
<reference evidence="13" key="1">
    <citation type="submission" date="2021-02" db="EMBL/GenBank/DDBJ databases">
        <title>Infant gut strain persistence is associated with maternal origin, phylogeny, and functional potential including surface adhesion and iron acquisition.</title>
        <authorList>
            <person name="Lou Y.C."/>
        </authorList>
    </citation>
    <scope>NUCLEOTIDE SEQUENCE</scope>
    <source>
        <strain evidence="13">L3_106_000M1_dasL3_106_000M1_concoct_15</strain>
    </source>
</reference>
<comment type="function">
    <text evidence="12">Flavin transferase that catalyzes the transfer of the FMN moiety of FAD and its covalent binding to the hydroxyl group of a threonine residue in a target flavoprotein.</text>
</comment>
<evidence type="ECO:0000256" key="2">
    <source>
        <dbReference type="ARBA" id="ARBA00016337"/>
    </source>
</evidence>